<evidence type="ECO:0000256" key="2">
    <source>
        <dbReference type="ARBA" id="ARBA00005364"/>
    </source>
</evidence>
<gene>
    <name evidence="10" type="ORF">PCOR1329_LOCUS64196</name>
</gene>
<evidence type="ECO:0000313" key="11">
    <source>
        <dbReference type="Proteomes" id="UP001189429"/>
    </source>
</evidence>
<dbReference type="Gene3D" id="1.20.1420.30">
    <property type="entry name" value="NCX, central ion-binding region"/>
    <property type="match status" value="1"/>
</dbReference>
<comment type="caution">
    <text evidence="10">The sequence shown here is derived from an EMBL/GenBank/DDBJ whole genome shotgun (WGS) entry which is preliminary data.</text>
</comment>
<feature type="transmembrane region" description="Helical" evidence="8">
    <location>
        <begin position="178"/>
        <end position="200"/>
    </location>
</feature>
<keyword evidence="4 8" id="KW-0812">Transmembrane</keyword>
<keyword evidence="3" id="KW-0813">Transport</keyword>
<dbReference type="InterPro" id="IPR004837">
    <property type="entry name" value="NaCa_Exmemb"/>
</dbReference>
<feature type="transmembrane region" description="Helical" evidence="8">
    <location>
        <begin position="236"/>
        <end position="255"/>
    </location>
</feature>
<proteinExistence type="inferred from homology"/>
<reference evidence="10" key="1">
    <citation type="submission" date="2023-10" db="EMBL/GenBank/DDBJ databases">
        <authorList>
            <person name="Chen Y."/>
            <person name="Shah S."/>
            <person name="Dougan E. K."/>
            <person name="Thang M."/>
            <person name="Chan C."/>
        </authorList>
    </citation>
    <scope>NUCLEOTIDE SEQUENCE [LARGE SCALE GENOMIC DNA]</scope>
</reference>
<dbReference type="InterPro" id="IPR004481">
    <property type="entry name" value="K/Na/Ca-exchanger"/>
</dbReference>
<evidence type="ECO:0000256" key="6">
    <source>
        <dbReference type="ARBA" id="ARBA00023136"/>
    </source>
</evidence>
<protein>
    <recommendedName>
        <fullName evidence="9">Sodium/calcium exchanger membrane region domain-containing protein</fullName>
    </recommendedName>
</protein>
<comment type="similarity">
    <text evidence="2">Belongs to the Ca(2+):cation antiporter (CaCA) (TC 2.A.19) family. SLC24A subfamily.</text>
</comment>
<feature type="transmembrane region" description="Helical" evidence="8">
    <location>
        <begin position="150"/>
        <end position="171"/>
    </location>
</feature>
<evidence type="ECO:0000256" key="5">
    <source>
        <dbReference type="ARBA" id="ARBA00022989"/>
    </source>
</evidence>
<dbReference type="PANTHER" id="PTHR10846:SF73">
    <property type="entry name" value="SODIUM_CALCIUM EXCHANGER MEMBRANE REGION DOMAIN-CONTAINING PROTEIN"/>
    <property type="match status" value="1"/>
</dbReference>
<evidence type="ECO:0000313" key="10">
    <source>
        <dbReference type="EMBL" id="CAK0881286.1"/>
    </source>
</evidence>
<accession>A0ABN9W5A1</accession>
<feature type="region of interest" description="Disordered" evidence="7">
    <location>
        <begin position="273"/>
        <end position="348"/>
    </location>
</feature>
<keyword evidence="5 8" id="KW-1133">Transmembrane helix</keyword>
<feature type="non-terminal residue" evidence="10">
    <location>
        <position position="348"/>
    </location>
</feature>
<dbReference type="Proteomes" id="UP001189429">
    <property type="component" value="Unassembled WGS sequence"/>
</dbReference>
<sequence length="348" mass="37387">GAGRRWVPEARPFGLGSASWQPRASGPARRRTSWWTSAGICAFLLVGHARLSWMSEDVAEAEQQTGSSSPEAQLRRLRVRGGSNIEDKYPPDLVLTKPYREDPHRWLVILHVIGIGYMLLGLNTVCDVYFTGALEEMVENWNVQDDVAGATFMAAGGSAPEFFTALIGTTIVENDVGFGTIVGSAVFNVLFVIGLCGWVAPTAMELSWWPLFRDCTYYCCGLSLLAYCASDGKIQLIEAVSLFAAYLVYITIMYYNSKLEAFANHLVGKKVAPDPEETGKPGEAWAVPSPKGVPADVSDDAQGAKAECKAKKLGSVEDGTAAGDPEQTPEATPEGGGIRELAAQGDGK</sequence>
<feature type="transmembrane region" description="Helical" evidence="8">
    <location>
        <begin position="106"/>
        <end position="130"/>
    </location>
</feature>
<evidence type="ECO:0000256" key="3">
    <source>
        <dbReference type="ARBA" id="ARBA00022449"/>
    </source>
</evidence>
<evidence type="ECO:0000256" key="8">
    <source>
        <dbReference type="SAM" id="Phobius"/>
    </source>
</evidence>
<evidence type="ECO:0000256" key="4">
    <source>
        <dbReference type="ARBA" id="ARBA00022692"/>
    </source>
</evidence>
<name>A0ABN9W5A1_9DINO</name>
<organism evidence="10 11">
    <name type="scientific">Prorocentrum cordatum</name>
    <dbReference type="NCBI Taxonomy" id="2364126"/>
    <lineage>
        <taxon>Eukaryota</taxon>
        <taxon>Sar</taxon>
        <taxon>Alveolata</taxon>
        <taxon>Dinophyceae</taxon>
        <taxon>Prorocentrales</taxon>
        <taxon>Prorocentraceae</taxon>
        <taxon>Prorocentrum</taxon>
    </lineage>
</organism>
<evidence type="ECO:0000259" key="9">
    <source>
        <dbReference type="Pfam" id="PF01699"/>
    </source>
</evidence>
<dbReference type="EMBL" id="CAUYUJ010018173">
    <property type="protein sequence ID" value="CAK0881286.1"/>
    <property type="molecule type" value="Genomic_DNA"/>
</dbReference>
<dbReference type="Pfam" id="PF01699">
    <property type="entry name" value="Na_Ca_ex"/>
    <property type="match status" value="1"/>
</dbReference>
<keyword evidence="11" id="KW-1185">Reference proteome</keyword>
<evidence type="ECO:0000256" key="1">
    <source>
        <dbReference type="ARBA" id="ARBA00004141"/>
    </source>
</evidence>
<keyword evidence="6 8" id="KW-0472">Membrane</keyword>
<dbReference type="InterPro" id="IPR044880">
    <property type="entry name" value="NCX_ion-bd_dom_sf"/>
</dbReference>
<keyword evidence="3" id="KW-0050">Antiport</keyword>
<feature type="domain" description="Sodium/calcium exchanger membrane region" evidence="9">
    <location>
        <begin position="114"/>
        <end position="254"/>
    </location>
</feature>
<comment type="subcellular location">
    <subcellularLocation>
        <location evidence="1">Membrane</location>
        <topology evidence="1">Multi-pass membrane protein</topology>
    </subcellularLocation>
</comment>
<evidence type="ECO:0000256" key="7">
    <source>
        <dbReference type="SAM" id="MobiDB-lite"/>
    </source>
</evidence>
<dbReference type="PANTHER" id="PTHR10846">
    <property type="entry name" value="SODIUM/POTASSIUM/CALCIUM EXCHANGER"/>
    <property type="match status" value="1"/>
</dbReference>
<feature type="non-terminal residue" evidence="10">
    <location>
        <position position="1"/>
    </location>
</feature>